<sequence>MTDFRRQYRRTPREVRVPQLYTDYYDFTGFVDAVWSVMTQECPFNSTRFNNAVCWFDSCELHERLNLNIQRTPIDIKARAMQVYMWQWTADYLVELFIWAGVVPRGCSWPRNIQGAPYEVLERIRQRTYRLLGEVGRIYFA</sequence>
<dbReference type="AlphaFoldDB" id="A0A4V1C528"/>
<organism evidence="1 2">
    <name type="scientific">Pyricularia oryzae</name>
    <name type="common">Rice blast fungus</name>
    <name type="synonym">Magnaporthe oryzae</name>
    <dbReference type="NCBI Taxonomy" id="318829"/>
    <lineage>
        <taxon>Eukaryota</taxon>
        <taxon>Fungi</taxon>
        <taxon>Dikarya</taxon>
        <taxon>Ascomycota</taxon>
        <taxon>Pezizomycotina</taxon>
        <taxon>Sordariomycetes</taxon>
        <taxon>Sordariomycetidae</taxon>
        <taxon>Magnaporthales</taxon>
        <taxon>Pyriculariaceae</taxon>
        <taxon>Pyricularia</taxon>
    </lineage>
</organism>
<accession>A0A4V1C528</accession>
<proteinExistence type="predicted"/>
<evidence type="ECO:0000313" key="2">
    <source>
        <dbReference type="Proteomes" id="UP000294847"/>
    </source>
</evidence>
<gene>
    <name evidence="1" type="ORF">PoMZ_10647</name>
</gene>
<protein>
    <submittedName>
        <fullName evidence="1">Uncharacterized protein</fullName>
    </submittedName>
</protein>
<evidence type="ECO:0000313" key="1">
    <source>
        <dbReference type="EMBL" id="QBZ54935.1"/>
    </source>
</evidence>
<dbReference type="Proteomes" id="UP000294847">
    <property type="component" value="Chromosome 1"/>
</dbReference>
<dbReference type="EMBL" id="CP034204">
    <property type="protein sequence ID" value="QBZ54935.1"/>
    <property type="molecule type" value="Genomic_DNA"/>
</dbReference>
<reference evidence="1 2" key="1">
    <citation type="journal article" date="2019" name="Mol. Biol. Evol.">
        <title>Blast fungal genomes show frequent chromosomal changes, gene gains and losses, and effector gene turnover.</title>
        <authorList>
            <person name="Gomez Luciano L.B."/>
            <person name="Jason Tsai I."/>
            <person name="Chuma I."/>
            <person name="Tosa Y."/>
            <person name="Chen Y.H."/>
            <person name="Li J.Y."/>
            <person name="Li M.Y."/>
            <person name="Jade Lu M.Y."/>
            <person name="Nakayashiki H."/>
            <person name="Li W.H."/>
        </authorList>
    </citation>
    <scope>NUCLEOTIDE SEQUENCE [LARGE SCALE GENOMIC DNA]</scope>
    <source>
        <strain evidence="1">MZ5-1-6</strain>
    </source>
</reference>
<name>A0A4V1C528_PYROR</name>